<evidence type="ECO:0000313" key="1">
    <source>
        <dbReference type="EMBL" id="RMX44817.1"/>
    </source>
</evidence>
<proteinExistence type="predicted"/>
<dbReference type="EMBL" id="RCHS01002947">
    <property type="protein sequence ID" value="RMX44817.1"/>
    <property type="molecule type" value="Genomic_DNA"/>
</dbReference>
<keyword evidence="2" id="KW-1185">Reference proteome</keyword>
<dbReference type="OrthoDB" id="5975509at2759"/>
<reference evidence="1 2" key="1">
    <citation type="journal article" date="2018" name="Sci. Rep.">
        <title>Comparative analysis of the Pocillopora damicornis genome highlights role of immune system in coral evolution.</title>
        <authorList>
            <person name="Cunning R."/>
            <person name="Bay R.A."/>
            <person name="Gillette P."/>
            <person name="Baker A.C."/>
            <person name="Traylor-Knowles N."/>
        </authorList>
    </citation>
    <scope>NUCLEOTIDE SEQUENCE [LARGE SCALE GENOMIC DNA]</scope>
    <source>
        <strain evidence="1">RSMAS</strain>
        <tissue evidence="1">Whole animal</tissue>
    </source>
</reference>
<dbReference type="Proteomes" id="UP000275408">
    <property type="component" value="Unassembled WGS sequence"/>
</dbReference>
<comment type="caution">
    <text evidence="1">The sequence shown here is derived from an EMBL/GenBank/DDBJ whole genome shotgun (WGS) entry which is preliminary data.</text>
</comment>
<gene>
    <name evidence="1" type="ORF">pdam_00009274</name>
</gene>
<evidence type="ECO:0000313" key="2">
    <source>
        <dbReference type="Proteomes" id="UP000275408"/>
    </source>
</evidence>
<name>A0A3M6TTR5_POCDA</name>
<sequence>KINPSKELWSLRRIRIFKEGGLRQGKVDRLFSALVLPNFSYGLSAYCAEDLDLTFVQNFRDRCFKRKDTSKRIDIRDLLSHAQSFLIGYLVTLFRRKNKQSIILETELSSARK</sequence>
<dbReference type="AlphaFoldDB" id="A0A3M6TTR5"/>
<protein>
    <submittedName>
        <fullName evidence="1">Uncharacterized protein</fullName>
    </submittedName>
</protein>
<accession>A0A3M6TTR5</accession>
<feature type="non-terminal residue" evidence="1">
    <location>
        <position position="1"/>
    </location>
</feature>
<feature type="non-terminal residue" evidence="1">
    <location>
        <position position="113"/>
    </location>
</feature>
<organism evidence="1 2">
    <name type="scientific">Pocillopora damicornis</name>
    <name type="common">Cauliflower coral</name>
    <name type="synonym">Millepora damicornis</name>
    <dbReference type="NCBI Taxonomy" id="46731"/>
    <lineage>
        <taxon>Eukaryota</taxon>
        <taxon>Metazoa</taxon>
        <taxon>Cnidaria</taxon>
        <taxon>Anthozoa</taxon>
        <taxon>Hexacorallia</taxon>
        <taxon>Scleractinia</taxon>
        <taxon>Astrocoeniina</taxon>
        <taxon>Pocilloporidae</taxon>
        <taxon>Pocillopora</taxon>
    </lineage>
</organism>